<dbReference type="InterPro" id="IPR045028">
    <property type="entry name" value="DinG/Rad3-like"/>
</dbReference>
<dbReference type="EMBL" id="VUJU01001560">
    <property type="protein sequence ID" value="KAF0764751.1"/>
    <property type="molecule type" value="Genomic_DNA"/>
</dbReference>
<dbReference type="SUPFAM" id="SSF52540">
    <property type="entry name" value="P-loop containing nucleoside triphosphate hydrolases"/>
    <property type="match status" value="1"/>
</dbReference>
<comment type="subcellular location">
    <subcellularLocation>
        <location evidence="1">Nucleus</location>
    </subcellularLocation>
</comment>
<dbReference type="AlphaFoldDB" id="A0A6G0Z2X0"/>
<dbReference type="PROSITE" id="PS51193">
    <property type="entry name" value="HELICASE_ATP_BIND_2"/>
    <property type="match status" value="1"/>
</dbReference>
<sequence>MTSFECKGVLVDFPYEPYEVQKKYIEKVLECLQNGHNGVLESPTGTGKTLSLLCSSLAWLLAKKAAIQANRMLPTESNTISMSVNTAAGVDKNPSSAWNGVIRPPRIIYGSRTHTQLNQVMKELRRTNYKHMKVGIIGSRDQLCIHPEVMKESTSSVKIALCRAKVSTRTCQFYNNVELKSQEAFVENGIADIEDLVNKGKKFNCCPYYGSRELQKDVDILFTPYNYIIDPRTRKAQDIQFSDDVIILDEGHNVEKMCEESCSVDISSTDIALCIDAVTDVMKQLYDEKNTEFSAEPIQLKPREFSDDDICVLKALFLEIEKVIDGIELTNSTNDKKMEGSYVFKLLQGADITPSNMSKFISFLNSVTMYMSSANSNAPHQAKEACLYKFQQFLECVLQSLGTNMDPKNTDKYFRTYIQLEQSKYKTKNDTVKLKELKKGKTLNFWCFSPGFGMRDLLDRNVHCIILTSGTLSPLAATISEIGIPVKVQLQNAHVIKNNQVCVSVIKSGPSNKPLICNYSSRNNSDFLISLGQTLVNFSRIIPGGTLVFFPSYPFLDQCVNHWQGCNIWASITKNKVSIFVEPKNKDVLNIVIDEYYNAIQENKGAMLLAVYRGKVSEGLDFSDWKARAVIILGLPYPPYQDPRVVMKREYLDEMRKENSECLSGQEWYKLEAIKAVNQAMGRVIRHIGDWGSIIFCDERYASFNIKSQLSVWLQPHIKIYDQFSLAYRENVKFFKNSGATMPSAVLFSNASFDEPAQATVLRSIESVKRKALEDDTIKLYESYCDKNEKIIEKKSTLASSSSSNSILEFVDIFEEQTIINTISESQPLKVDVTSDLKPLVKKRKLKIIPNKIECPKKIIVDSTNNTVVNYMKNVRTVLKEKDTYDNFVSILKKYILEKNCDELIERLDKLFPIKTQEIINILLGLKDFFNCESNSQFLNYCTQLKEEHDVDFNKFYETPILY</sequence>
<dbReference type="PANTHER" id="PTHR11472:SF34">
    <property type="entry name" value="REGULATOR OF TELOMERE ELONGATION HELICASE 1"/>
    <property type="match status" value="1"/>
</dbReference>
<evidence type="ECO:0000256" key="15">
    <source>
        <dbReference type="ARBA" id="ARBA00049360"/>
    </source>
</evidence>
<evidence type="ECO:0000256" key="10">
    <source>
        <dbReference type="ARBA" id="ARBA00023014"/>
    </source>
</evidence>
<evidence type="ECO:0000256" key="6">
    <source>
        <dbReference type="ARBA" id="ARBA00022801"/>
    </source>
</evidence>
<evidence type="ECO:0000256" key="5">
    <source>
        <dbReference type="ARBA" id="ARBA00022763"/>
    </source>
</evidence>
<dbReference type="Pfam" id="PF06733">
    <property type="entry name" value="DEAD_2"/>
    <property type="match status" value="1"/>
</dbReference>
<keyword evidence="19" id="KW-1185">Reference proteome</keyword>
<evidence type="ECO:0000256" key="12">
    <source>
        <dbReference type="ARBA" id="ARBA00023204"/>
    </source>
</evidence>
<dbReference type="Gene3D" id="1.20.1160.20">
    <property type="match status" value="1"/>
</dbReference>
<dbReference type="InterPro" id="IPR027417">
    <property type="entry name" value="P-loop_NTPase"/>
</dbReference>
<dbReference type="InterPro" id="IPR014001">
    <property type="entry name" value="Helicase_ATP-bd"/>
</dbReference>
<dbReference type="SMART" id="SM00488">
    <property type="entry name" value="DEXDc2"/>
    <property type="match status" value="1"/>
</dbReference>
<dbReference type="GO" id="GO:0003677">
    <property type="term" value="F:DNA binding"/>
    <property type="evidence" value="ECO:0007669"/>
    <property type="project" value="UniProtKB-KW"/>
</dbReference>
<comment type="catalytic activity">
    <reaction evidence="15">
        <text>ATP + H2O = ADP + phosphate + H(+)</text>
        <dbReference type="Rhea" id="RHEA:13065"/>
        <dbReference type="ChEBI" id="CHEBI:15377"/>
        <dbReference type="ChEBI" id="CHEBI:15378"/>
        <dbReference type="ChEBI" id="CHEBI:30616"/>
        <dbReference type="ChEBI" id="CHEBI:43474"/>
        <dbReference type="ChEBI" id="CHEBI:456216"/>
    </reaction>
</comment>
<keyword evidence="12" id="KW-0234">DNA repair</keyword>
<evidence type="ECO:0000256" key="7">
    <source>
        <dbReference type="ARBA" id="ARBA00022806"/>
    </source>
</evidence>
<dbReference type="InterPro" id="IPR006554">
    <property type="entry name" value="Helicase-like_DEXD_c2"/>
</dbReference>
<dbReference type="GO" id="GO:0046872">
    <property type="term" value="F:metal ion binding"/>
    <property type="evidence" value="ECO:0007669"/>
    <property type="project" value="UniProtKB-KW"/>
</dbReference>
<feature type="domain" description="Helicase ATP-binding" evidence="17">
    <location>
        <begin position="7"/>
        <end position="304"/>
    </location>
</feature>
<dbReference type="Pfam" id="PF13307">
    <property type="entry name" value="Helicase_C_2"/>
    <property type="match status" value="1"/>
</dbReference>
<keyword evidence="5" id="KW-0227">DNA damage</keyword>
<keyword evidence="13" id="KW-0413">Isomerase</keyword>
<dbReference type="OrthoDB" id="19182at2759"/>
<dbReference type="SMART" id="SM00491">
    <property type="entry name" value="HELICc2"/>
    <property type="match status" value="1"/>
</dbReference>
<gene>
    <name evidence="18" type="ORF">FWK35_00004688</name>
</gene>
<dbReference type="GO" id="GO:0003678">
    <property type="term" value="F:DNA helicase activity"/>
    <property type="evidence" value="ECO:0007669"/>
    <property type="project" value="InterPro"/>
</dbReference>
<dbReference type="Proteomes" id="UP000478052">
    <property type="component" value="Unassembled WGS sequence"/>
</dbReference>
<keyword evidence="6" id="KW-0378">Hydrolase</keyword>
<evidence type="ECO:0000256" key="11">
    <source>
        <dbReference type="ARBA" id="ARBA00023125"/>
    </source>
</evidence>
<dbReference type="NCBIfam" id="TIGR00604">
    <property type="entry name" value="rad3"/>
    <property type="match status" value="1"/>
</dbReference>
<reference evidence="18 19" key="1">
    <citation type="submission" date="2019-08" db="EMBL/GenBank/DDBJ databases">
        <title>Whole genome of Aphis craccivora.</title>
        <authorList>
            <person name="Voronova N.V."/>
            <person name="Shulinski R.S."/>
            <person name="Bandarenka Y.V."/>
            <person name="Zhorov D.G."/>
            <person name="Warner D."/>
        </authorList>
    </citation>
    <scope>NUCLEOTIDE SEQUENCE [LARGE SCALE GENOMIC DNA]</scope>
    <source>
        <strain evidence="18">180601</strain>
        <tissue evidence="18">Whole Body</tissue>
    </source>
</reference>
<dbReference type="GO" id="GO:0051539">
    <property type="term" value="F:4 iron, 4 sulfur cluster binding"/>
    <property type="evidence" value="ECO:0007669"/>
    <property type="project" value="UniProtKB-KW"/>
</dbReference>
<dbReference type="GO" id="GO:0016818">
    <property type="term" value="F:hydrolase activity, acting on acid anhydrides, in phosphorus-containing anhydrides"/>
    <property type="evidence" value="ECO:0007669"/>
    <property type="project" value="InterPro"/>
</dbReference>
<dbReference type="FunFam" id="3.40.50.300:FF:000431">
    <property type="entry name" value="Regulator of telomere elongation helicase 1"/>
    <property type="match status" value="1"/>
</dbReference>
<dbReference type="InterPro" id="IPR057498">
    <property type="entry name" value="Rtel1_ARCH"/>
</dbReference>
<proteinExistence type="predicted"/>
<evidence type="ECO:0000256" key="4">
    <source>
        <dbReference type="ARBA" id="ARBA00022741"/>
    </source>
</evidence>
<evidence type="ECO:0000256" key="3">
    <source>
        <dbReference type="ARBA" id="ARBA00022723"/>
    </source>
</evidence>
<keyword evidence="10" id="KW-0411">Iron-sulfur</keyword>
<dbReference type="Gene3D" id="3.40.50.300">
    <property type="entry name" value="P-loop containing nucleotide triphosphate hydrolases"/>
    <property type="match status" value="2"/>
</dbReference>
<evidence type="ECO:0000256" key="13">
    <source>
        <dbReference type="ARBA" id="ARBA00023235"/>
    </source>
</evidence>
<dbReference type="InterPro" id="IPR013020">
    <property type="entry name" value="Rad3/Chl1-like"/>
</dbReference>
<protein>
    <recommendedName>
        <fullName evidence="16">Regulator of telomere elongation helicase 1 homolog</fullName>
    </recommendedName>
</protein>
<keyword evidence="14" id="KW-0539">Nucleus</keyword>
<dbReference type="InterPro" id="IPR014013">
    <property type="entry name" value="Helic_SF1/SF2_ATP-bd_DinG/Rad3"/>
</dbReference>
<accession>A0A6G0Z2X0</accession>
<dbReference type="GO" id="GO:0045910">
    <property type="term" value="P:negative regulation of DNA recombination"/>
    <property type="evidence" value="ECO:0007669"/>
    <property type="project" value="TreeGrafter"/>
</dbReference>
<keyword evidence="4" id="KW-0547">Nucleotide-binding</keyword>
<evidence type="ECO:0000256" key="8">
    <source>
        <dbReference type="ARBA" id="ARBA00022840"/>
    </source>
</evidence>
<evidence type="ECO:0000256" key="2">
    <source>
        <dbReference type="ARBA" id="ARBA00022485"/>
    </source>
</evidence>
<evidence type="ECO:0000256" key="1">
    <source>
        <dbReference type="ARBA" id="ARBA00004123"/>
    </source>
</evidence>
<keyword evidence="2" id="KW-0004">4Fe-4S</keyword>
<dbReference type="InterPro" id="IPR006555">
    <property type="entry name" value="ATP-dep_Helicase_C"/>
</dbReference>
<dbReference type="GO" id="GO:0005634">
    <property type="term" value="C:nucleus"/>
    <property type="evidence" value="ECO:0007669"/>
    <property type="project" value="UniProtKB-SubCell"/>
</dbReference>
<keyword evidence="3" id="KW-0479">Metal-binding</keyword>
<dbReference type="Pfam" id="PF23109">
    <property type="entry name" value="ARCH_RTEL1"/>
    <property type="match status" value="1"/>
</dbReference>
<dbReference type="GO" id="GO:0010569">
    <property type="term" value="P:regulation of double-strand break repair via homologous recombination"/>
    <property type="evidence" value="ECO:0007669"/>
    <property type="project" value="TreeGrafter"/>
</dbReference>
<keyword evidence="11" id="KW-0238">DNA-binding</keyword>
<evidence type="ECO:0000313" key="18">
    <source>
        <dbReference type="EMBL" id="KAF0764751.1"/>
    </source>
</evidence>
<dbReference type="GO" id="GO:0090657">
    <property type="term" value="P:telomeric loop disassembly"/>
    <property type="evidence" value="ECO:0007669"/>
    <property type="project" value="TreeGrafter"/>
</dbReference>
<dbReference type="GO" id="GO:1904430">
    <property type="term" value="P:negative regulation of t-circle formation"/>
    <property type="evidence" value="ECO:0007669"/>
    <property type="project" value="TreeGrafter"/>
</dbReference>
<organism evidence="18 19">
    <name type="scientific">Aphis craccivora</name>
    <name type="common">Cowpea aphid</name>
    <dbReference type="NCBI Taxonomy" id="307492"/>
    <lineage>
        <taxon>Eukaryota</taxon>
        <taxon>Metazoa</taxon>
        <taxon>Ecdysozoa</taxon>
        <taxon>Arthropoda</taxon>
        <taxon>Hexapoda</taxon>
        <taxon>Insecta</taxon>
        <taxon>Pterygota</taxon>
        <taxon>Neoptera</taxon>
        <taxon>Paraneoptera</taxon>
        <taxon>Hemiptera</taxon>
        <taxon>Sternorrhyncha</taxon>
        <taxon>Aphidomorpha</taxon>
        <taxon>Aphidoidea</taxon>
        <taxon>Aphididae</taxon>
        <taxon>Aphidini</taxon>
        <taxon>Aphis</taxon>
        <taxon>Aphis</taxon>
    </lineage>
</organism>
<name>A0A6G0Z2X0_APHCR</name>
<evidence type="ECO:0000259" key="17">
    <source>
        <dbReference type="PROSITE" id="PS51193"/>
    </source>
</evidence>
<dbReference type="GO" id="GO:0070182">
    <property type="term" value="F:DNA polymerase binding"/>
    <property type="evidence" value="ECO:0007669"/>
    <property type="project" value="TreeGrafter"/>
</dbReference>
<evidence type="ECO:0000313" key="19">
    <source>
        <dbReference type="Proteomes" id="UP000478052"/>
    </source>
</evidence>
<dbReference type="GO" id="GO:0005524">
    <property type="term" value="F:ATP binding"/>
    <property type="evidence" value="ECO:0007669"/>
    <property type="project" value="UniProtKB-KW"/>
</dbReference>
<evidence type="ECO:0000256" key="14">
    <source>
        <dbReference type="ARBA" id="ARBA00023242"/>
    </source>
</evidence>
<comment type="caution">
    <text evidence="18">The sequence shown here is derived from an EMBL/GenBank/DDBJ whole genome shotgun (WGS) entry which is preliminary data.</text>
</comment>
<evidence type="ECO:0000256" key="9">
    <source>
        <dbReference type="ARBA" id="ARBA00023004"/>
    </source>
</evidence>
<keyword evidence="8" id="KW-0067">ATP-binding</keyword>
<dbReference type="SMART" id="SM00487">
    <property type="entry name" value="DEXDc"/>
    <property type="match status" value="1"/>
</dbReference>
<keyword evidence="7 18" id="KW-0347">Helicase</keyword>
<keyword evidence="9" id="KW-0408">Iron</keyword>
<evidence type="ECO:0000256" key="16">
    <source>
        <dbReference type="ARBA" id="ARBA00073810"/>
    </source>
</evidence>
<dbReference type="CDD" id="cd18788">
    <property type="entry name" value="SF2_C_XPD"/>
    <property type="match status" value="1"/>
</dbReference>
<dbReference type="PANTHER" id="PTHR11472">
    <property type="entry name" value="DNA REPAIR DEAD HELICASE RAD3/XP-D SUBFAMILY MEMBER"/>
    <property type="match status" value="1"/>
</dbReference>
<dbReference type="GO" id="GO:0006281">
    <property type="term" value="P:DNA repair"/>
    <property type="evidence" value="ECO:0007669"/>
    <property type="project" value="UniProtKB-KW"/>
</dbReference>
<dbReference type="InterPro" id="IPR010614">
    <property type="entry name" value="RAD3-like_helicase_DEAD"/>
</dbReference>